<sequence length="1198" mass="137981">MNSPQPSAPKVARVRNHSEAFGSLDQASAQNSPQFLQFFMDLIAQQSTQLGQQGILIQNLLHKIEILEQENIKLSKYQINENIVSSTNSSIPKSKPANSTLNKKTYPKSVVITNIEESTETDDIKKAENDKKVVTDFIKKIDQAAVVDSVVRMGNLNAEKNRPIRVNFKTNSQKQDVISKAKDFIKGNAEYSDKKIFVNNLVSKEEHKIQMNLKNKLKELWKEAETNKSNVKFSIQNNQIYIHDSNTQNSNRLNDPINDEAAAFYKIYIVFICESWLTKNISNEVLIYNEPYSVIRKDRPEDPHGGVIVFIKNILHYIPIVNSVKETIAFDLFINKNIIRFVLSYRPKEIKAVDAFDDFTTLFNSTTPFQPTDFVLLGDLNLPEMKWENFKPSFEPAKNMKRINNKIKDFCENHKLKQLVNFPTRISKKSKNQKPCENILDLIFSSTDNVSNISKVSNYIQNCIFSTLDHLIVTFDIKCHLPPAEKKTSNYYDFVNGNYDLFNDYISSIAWTEKLSSFPTSNEKFNFIKKIILKGIYDLKFIPQKTYNSYEKNICYPKIITQMKNTYLNLINDPSKTVSSQNVGKKLFKMFRKFMDKHQKKILSNQNVLYKTLGNITKSSHAPIPALTMEKDGEKIIVSDDGVKAEEFRKFFKSVYNKSDRSISYTSNDSKPGNLSNIIFNFSKVEKYLKCCKNKNLSGPDGIPGYVLKKCASTLSIPFTILFNYMIQYCDIPTLFLISYVTPIPKKLHPSYFSDFRPICGTSEILKTFERYIKEQLMLHLKANNFLPEEQFGFRAGYSTTKQMVLFNENITRSTEKKMTTDVIYMDVEKAFDQPKFEEMQKELKEAKIDGNLLNLIMFLLVHRVFLVKVNGKHSNETTADSGAGQGSVLGPILFIIFFSKLSKLLKKINGIIHFKFADDLKLLYTYFIKDFDSSIMQKAIATVSDWCESKSMKVAPTKTFHVQFGPSNPNAKYSVNNIEIERKEVVRDLGFYIKNDCSINDHLDIVTTNANRKYYSIFKKIIIKDEKILSKIFNIYVRPIYEYGSPLFNLPKKTIIKQLENGQKTFTRMMFRRNNPQTTVIPTYGERLKLYEMTSLHQRRTVADIIMAYDFLVSNPNSNIDLRVLPLKNLKSKYGTFAILGNHEYLHENVDHWIKFFRNSLNLTVLVNSGVLVNKSGKQLCIAGVDDFYTESAQIEG</sequence>
<dbReference type="GO" id="GO:0007508">
    <property type="term" value="P:larval heart development"/>
    <property type="evidence" value="ECO:0007669"/>
    <property type="project" value="TreeGrafter"/>
</dbReference>
<evidence type="ECO:0000259" key="1">
    <source>
        <dbReference type="PROSITE" id="PS50878"/>
    </source>
</evidence>
<dbReference type="PANTHER" id="PTHR33395:SF22">
    <property type="entry name" value="REVERSE TRANSCRIPTASE DOMAIN-CONTAINING PROTEIN"/>
    <property type="match status" value="1"/>
</dbReference>
<dbReference type="WBParaSite" id="PDA_v2.g10920.t1">
    <property type="protein sequence ID" value="PDA_v2.g10920.t1"/>
    <property type="gene ID" value="PDA_v2.g10920"/>
</dbReference>
<dbReference type="Pfam" id="PF00078">
    <property type="entry name" value="RVT_1"/>
    <property type="match status" value="1"/>
</dbReference>
<evidence type="ECO:0000313" key="2">
    <source>
        <dbReference type="Proteomes" id="UP000887578"/>
    </source>
</evidence>
<dbReference type="GO" id="GO:0061343">
    <property type="term" value="P:cell adhesion involved in heart morphogenesis"/>
    <property type="evidence" value="ECO:0007669"/>
    <property type="project" value="TreeGrafter"/>
</dbReference>
<dbReference type="InterPro" id="IPR005135">
    <property type="entry name" value="Endo/exonuclease/phosphatase"/>
</dbReference>
<proteinExistence type="predicted"/>
<dbReference type="GO" id="GO:0003824">
    <property type="term" value="F:catalytic activity"/>
    <property type="evidence" value="ECO:0007669"/>
    <property type="project" value="InterPro"/>
</dbReference>
<protein>
    <submittedName>
        <fullName evidence="3">Reverse transcriptase domain-containing protein</fullName>
    </submittedName>
</protein>
<reference evidence="3" key="1">
    <citation type="submission" date="2022-11" db="UniProtKB">
        <authorList>
            <consortium name="WormBaseParasite"/>
        </authorList>
    </citation>
    <scope>IDENTIFICATION</scope>
</reference>
<dbReference type="GO" id="GO:0031012">
    <property type="term" value="C:extracellular matrix"/>
    <property type="evidence" value="ECO:0007669"/>
    <property type="project" value="TreeGrafter"/>
</dbReference>
<dbReference type="SUPFAM" id="SSF56219">
    <property type="entry name" value="DNase I-like"/>
    <property type="match status" value="1"/>
</dbReference>
<keyword evidence="2" id="KW-1185">Reference proteome</keyword>
<dbReference type="AlphaFoldDB" id="A0A914NZK2"/>
<dbReference type="Proteomes" id="UP000887578">
    <property type="component" value="Unplaced"/>
</dbReference>
<organism evidence="2 3">
    <name type="scientific">Panagrolaimus davidi</name>
    <dbReference type="NCBI Taxonomy" id="227884"/>
    <lineage>
        <taxon>Eukaryota</taxon>
        <taxon>Metazoa</taxon>
        <taxon>Ecdysozoa</taxon>
        <taxon>Nematoda</taxon>
        <taxon>Chromadorea</taxon>
        <taxon>Rhabditida</taxon>
        <taxon>Tylenchina</taxon>
        <taxon>Panagrolaimomorpha</taxon>
        <taxon>Panagrolaimoidea</taxon>
        <taxon>Panagrolaimidae</taxon>
        <taxon>Panagrolaimus</taxon>
    </lineage>
</organism>
<accession>A0A914NZK2</accession>
<name>A0A914NZK2_9BILA</name>
<dbReference type="PRINTS" id="PR01345">
    <property type="entry name" value="CERVTRCPTASE"/>
</dbReference>
<dbReference type="Pfam" id="PF14529">
    <property type="entry name" value="Exo_endo_phos_2"/>
    <property type="match status" value="1"/>
</dbReference>
<feature type="domain" description="Reverse transcriptase" evidence="1">
    <location>
        <begin position="725"/>
        <end position="994"/>
    </location>
</feature>
<dbReference type="PANTHER" id="PTHR33395">
    <property type="entry name" value="TRANSCRIPTASE, PUTATIVE-RELATED-RELATED"/>
    <property type="match status" value="1"/>
</dbReference>
<dbReference type="PROSITE" id="PS50878">
    <property type="entry name" value="RT_POL"/>
    <property type="match status" value="1"/>
</dbReference>
<dbReference type="InterPro" id="IPR000477">
    <property type="entry name" value="RT_dom"/>
</dbReference>
<evidence type="ECO:0000313" key="3">
    <source>
        <dbReference type="WBParaSite" id="PDA_v2.g10920.t1"/>
    </source>
</evidence>
<dbReference type="Gene3D" id="3.60.10.10">
    <property type="entry name" value="Endonuclease/exonuclease/phosphatase"/>
    <property type="match status" value="1"/>
</dbReference>
<dbReference type="CDD" id="cd01650">
    <property type="entry name" value="RT_nLTR_like"/>
    <property type="match status" value="1"/>
</dbReference>
<dbReference type="InterPro" id="IPR036691">
    <property type="entry name" value="Endo/exonu/phosph_ase_sf"/>
</dbReference>